<name>A0A4P6F4M5_9MICO</name>
<dbReference type="Proteomes" id="UP000292118">
    <property type="component" value="Chromosome"/>
</dbReference>
<gene>
    <name evidence="1" type="ORF">ET471_11690</name>
</gene>
<dbReference type="EMBL" id="CP035493">
    <property type="protein sequence ID" value="QAY70602.1"/>
    <property type="molecule type" value="Genomic_DNA"/>
</dbReference>
<evidence type="ECO:0000313" key="2">
    <source>
        <dbReference type="Proteomes" id="UP000292118"/>
    </source>
</evidence>
<reference evidence="1 2" key="1">
    <citation type="submission" date="2019-01" db="EMBL/GenBank/DDBJ databases">
        <title>Genome sequencing of strain FW10M-9.</title>
        <authorList>
            <person name="Heo J."/>
            <person name="Kim S.-J."/>
            <person name="Kim J.-S."/>
            <person name="Hong S.-B."/>
            <person name="Kwon S.-W."/>
        </authorList>
    </citation>
    <scope>NUCLEOTIDE SEQUENCE [LARGE SCALE GENOMIC DNA]</scope>
    <source>
        <strain evidence="1 2">FW10M-9</strain>
    </source>
</reference>
<accession>A0A4P6F4M5</accession>
<dbReference type="CDD" id="cd17511">
    <property type="entry name" value="YbjN_AmyR-like"/>
    <property type="match status" value="1"/>
</dbReference>
<dbReference type="AlphaFoldDB" id="A0A4P6F4M5"/>
<dbReference type="InterPro" id="IPR019660">
    <property type="entry name" value="Put_sensory_transdc_reg_YbjN"/>
</dbReference>
<dbReference type="OrthoDB" id="3256964at2"/>
<dbReference type="Pfam" id="PF10722">
    <property type="entry name" value="YbjN"/>
    <property type="match status" value="1"/>
</dbReference>
<dbReference type="KEGG" id="xya:ET471_11690"/>
<protein>
    <submittedName>
        <fullName evidence="1">YbjN domain-containing protein</fullName>
    </submittedName>
</protein>
<sequence length="143" mass="16185">MPVPLSRDRIVAWLERSGFAYFVDNDGDVGGLWHGRLFSFLVLGDHDEVLQVRAQWHREATIERLEELLETCNAWNADHIWPKAYTRVRDDGSVVVCADTPVDIEPGATDDQLDQLLQCGLTTATLFFDSLDEEYPDPLRAAP</sequence>
<proteinExistence type="predicted"/>
<evidence type="ECO:0000313" key="1">
    <source>
        <dbReference type="EMBL" id="QAY70602.1"/>
    </source>
</evidence>
<keyword evidence="2" id="KW-1185">Reference proteome</keyword>
<organism evidence="1 2">
    <name type="scientific">Xylanimonas protaetiae</name>
    <dbReference type="NCBI Taxonomy" id="2509457"/>
    <lineage>
        <taxon>Bacteria</taxon>
        <taxon>Bacillati</taxon>
        <taxon>Actinomycetota</taxon>
        <taxon>Actinomycetes</taxon>
        <taxon>Micrococcales</taxon>
        <taxon>Promicromonosporaceae</taxon>
        <taxon>Xylanimonas</taxon>
    </lineage>
</organism>